<dbReference type="InterPro" id="IPR000719">
    <property type="entry name" value="Prot_kinase_dom"/>
</dbReference>
<evidence type="ECO:0000256" key="8">
    <source>
        <dbReference type="PROSITE-ProRule" id="PRU10141"/>
    </source>
</evidence>
<evidence type="ECO:0000256" key="2">
    <source>
        <dbReference type="ARBA" id="ARBA00022679"/>
    </source>
</evidence>
<proteinExistence type="predicted"/>
<keyword evidence="1 7" id="KW-0853">WD repeat</keyword>
<dbReference type="Gene3D" id="2.130.10.10">
    <property type="entry name" value="YVTN repeat-like/Quinoprotein amine dehydrogenase"/>
    <property type="match status" value="4"/>
</dbReference>
<keyword evidence="6 8" id="KW-0067">ATP-binding</keyword>
<feature type="repeat" description="WD" evidence="7">
    <location>
        <begin position="589"/>
        <end position="624"/>
    </location>
</feature>
<keyword evidence="3" id="KW-0677">Repeat</keyword>
<feature type="domain" description="Protein kinase" evidence="10">
    <location>
        <begin position="92"/>
        <end position="375"/>
    </location>
</feature>
<keyword evidence="12" id="KW-1185">Reference proteome</keyword>
<dbReference type="PANTHER" id="PTHR43289">
    <property type="entry name" value="MITOGEN-ACTIVATED PROTEIN KINASE KINASE KINASE 20-RELATED"/>
    <property type="match status" value="1"/>
</dbReference>
<protein>
    <submittedName>
        <fullName evidence="11">Serine/threonine-protein kinase PrkC</fullName>
        <ecNumber evidence="11">2.7.11.1</ecNumber>
    </submittedName>
</protein>
<feature type="repeat" description="WD" evidence="7">
    <location>
        <begin position="676"/>
        <end position="714"/>
    </location>
</feature>
<evidence type="ECO:0000256" key="5">
    <source>
        <dbReference type="ARBA" id="ARBA00022777"/>
    </source>
</evidence>
<dbReference type="InterPro" id="IPR001680">
    <property type="entry name" value="WD40_rpt"/>
</dbReference>
<feature type="repeat" description="WD" evidence="7">
    <location>
        <begin position="631"/>
        <end position="672"/>
    </location>
</feature>
<evidence type="ECO:0000256" key="3">
    <source>
        <dbReference type="ARBA" id="ARBA00022737"/>
    </source>
</evidence>
<dbReference type="PROSITE" id="PS00108">
    <property type="entry name" value="PROTEIN_KINASE_ST"/>
    <property type="match status" value="1"/>
</dbReference>
<accession>A0A518B0F1</accession>
<keyword evidence="2 11" id="KW-0808">Transferase</keyword>
<dbReference type="PROSITE" id="PS50082">
    <property type="entry name" value="WD_REPEATS_2"/>
    <property type="match status" value="3"/>
</dbReference>
<keyword evidence="5 11" id="KW-0418">Kinase</keyword>
<dbReference type="Pfam" id="PF00069">
    <property type="entry name" value="Pkinase"/>
    <property type="match status" value="1"/>
</dbReference>
<dbReference type="PANTHER" id="PTHR43289:SF34">
    <property type="entry name" value="SERINE_THREONINE-PROTEIN KINASE YBDM-RELATED"/>
    <property type="match status" value="1"/>
</dbReference>
<dbReference type="SMART" id="SM00220">
    <property type="entry name" value="S_TKc"/>
    <property type="match status" value="1"/>
</dbReference>
<dbReference type="PROSITE" id="PS50294">
    <property type="entry name" value="WD_REPEATS_REGION"/>
    <property type="match status" value="2"/>
</dbReference>
<dbReference type="InterPro" id="IPR015943">
    <property type="entry name" value="WD40/YVTN_repeat-like_dom_sf"/>
</dbReference>
<evidence type="ECO:0000313" key="12">
    <source>
        <dbReference type="Proteomes" id="UP000317093"/>
    </source>
</evidence>
<dbReference type="InterPro" id="IPR019775">
    <property type="entry name" value="WD40_repeat_CS"/>
</dbReference>
<dbReference type="PROSITE" id="PS50011">
    <property type="entry name" value="PROTEIN_KINASE_DOM"/>
    <property type="match status" value="1"/>
</dbReference>
<feature type="region of interest" description="Disordered" evidence="9">
    <location>
        <begin position="1"/>
        <end position="20"/>
    </location>
</feature>
<evidence type="ECO:0000259" key="10">
    <source>
        <dbReference type="PROSITE" id="PS50011"/>
    </source>
</evidence>
<dbReference type="InterPro" id="IPR011009">
    <property type="entry name" value="Kinase-like_dom_sf"/>
</dbReference>
<dbReference type="GO" id="GO:0004674">
    <property type="term" value="F:protein serine/threonine kinase activity"/>
    <property type="evidence" value="ECO:0007669"/>
    <property type="project" value="UniProtKB-EC"/>
</dbReference>
<dbReference type="PROSITE" id="PS00678">
    <property type="entry name" value="WD_REPEATS_1"/>
    <property type="match status" value="3"/>
</dbReference>
<evidence type="ECO:0000256" key="7">
    <source>
        <dbReference type="PROSITE-ProRule" id="PRU00221"/>
    </source>
</evidence>
<dbReference type="InterPro" id="IPR036322">
    <property type="entry name" value="WD40_repeat_dom_sf"/>
</dbReference>
<evidence type="ECO:0000256" key="9">
    <source>
        <dbReference type="SAM" id="MobiDB-lite"/>
    </source>
</evidence>
<dbReference type="Pfam" id="PF00400">
    <property type="entry name" value="WD40"/>
    <property type="match status" value="2"/>
</dbReference>
<evidence type="ECO:0000313" key="11">
    <source>
        <dbReference type="EMBL" id="QDU60412.1"/>
    </source>
</evidence>
<dbReference type="InterPro" id="IPR008271">
    <property type="entry name" value="Ser/Thr_kinase_AS"/>
</dbReference>
<dbReference type="SUPFAM" id="SSF56112">
    <property type="entry name" value="Protein kinase-like (PK-like)"/>
    <property type="match status" value="1"/>
</dbReference>
<keyword evidence="4 8" id="KW-0547">Nucleotide-binding</keyword>
<dbReference type="PROSITE" id="PS00107">
    <property type="entry name" value="PROTEIN_KINASE_ATP"/>
    <property type="match status" value="1"/>
</dbReference>
<dbReference type="OrthoDB" id="500858at2"/>
<dbReference type="AlphaFoldDB" id="A0A518B0F1"/>
<organism evidence="11 12">
    <name type="scientific">Kolteria novifilia</name>
    <dbReference type="NCBI Taxonomy" id="2527975"/>
    <lineage>
        <taxon>Bacteria</taxon>
        <taxon>Pseudomonadati</taxon>
        <taxon>Planctomycetota</taxon>
        <taxon>Planctomycetia</taxon>
        <taxon>Kolteriales</taxon>
        <taxon>Kolteriaceae</taxon>
        <taxon>Kolteria</taxon>
    </lineage>
</organism>
<dbReference type="RefSeq" id="WP_145256198.1">
    <property type="nucleotide sequence ID" value="NZ_CP036279.1"/>
</dbReference>
<dbReference type="Proteomes" id="UP000317093">
    <property type="component" value="Chromosome"/>
</dbReference>
<dbReference type="KEGG" id="knv:Pan216_12510"/>
<dbReference type="EC" id="2.7.11.1" evidence="11"/>
<sequence length="1237" mass="136143">MSDLGPPPRDDSRDPFDDSGLDSFIGRVADEFLELQEKGRTPSLEEFISRYPEHAEVLRDLLPMLGAFPEGAADDDADPFKGLKVPKRLGDYHLVRELGRGGMGIVYEAIQLSLRRRVALKTLSAPIETSEAHRQRFESEARAAAMLDHPNIVPVFANGEQDQQLYFAMQLIEGNSLAALASQERRSIDANDQANSLASSWWKSIDTTDRYRSIASLGKQIAEALHHAHERGVIHRDVKPSNIMVDTKGHPWITDFGLALVRDEATITKTGELVGTLRYMSPEQVVDSRLISHRTDIYSLGATLYELLASRSVIDGDNPKSVLHRILEHEPPPLRTLDPTLPVDLQTIVTKAIQKEAHERYETAADLAADLGRFLNHLPIQAKPLVPIDYVFKWARRNRRVVTTAASLLVTLLVVSVVSLIAVSTAYRREHDARTKLETANLENRRQLSRMYVERSKLGETDDVMSALPWLAAALKLDEGDPQRERMSRIRMGMALRACPKLEQLWKLPERPSRVLLAPNASTALVLYQSGGAELWNTRTARRAAQRQHSDSRFTAAAYTLDGNMIVTGDDRGVVHLRQSSAFSTHTHTFSHSDAITRILCHPKGRLVATASRDASCMLWDMSSKGQHLGPFQHDSEITDISFDPDGSHMLTVSNDKTARVWNINNGTPTTHPLLHSSAVISGLINASATQIVTSTSDCGVRIWNIDSESVVFTDSQLDSPIICFAWSSQGRFIAGVDTQSQMHVWDLHSGMTRSTYNNHSPYTSSHNNNTTLLLCHPSNTILSCSRQVSLRHLPSGNAAISPISRVLDSHAVCSNGILHIVTIDPTLTTRYWSTHVPFPNQQLFPSRKVTASCPIGRTNRQIIALDDNSVHDVDLVRCSTICSFPRSADLTDIRVSTDNSTVALVHGQRNVTVYNIARPTPHIARLQSNEPVVDLQLSNDTIALLGKSGSVEVWSYSGHAPKRSRTLSHPSSTSFLRFNHSGDTLLLGSPRDAVLVDLSTGLQQQVTDRPILQRIPNSVVQGDPGTLLGAKGFESVHFDTLPGLTIRTASAEWTKVLATQGNGSKMITASNDGAVRLYDGRSSVRVAARHPEGARITSATFSQDGSLVASIFSDGYLSINSVYTGERISPSIGDRSPCKCFAFSNDNTQLTLLLKDAHITTRDLSADSRNGSRLLALSASMTGKRVGQKGTLEPVTSGTLRTLRRGSVGADENDQRRQERPTGMFPQEDSNDPKSE</sequence>
<dbReference type="CDD" id="cd14014">
    <property type="entry name" value="STKc_PknB_like"/>
    <property type="match status" value="1"/>
</dbReference>
<dbReference type="SMART" id="SM00320">
    <property type="entry name" value="WD40"/>
    <property type="match status" value="9"/>
</dbReference>
<evidence type="ECO:0000256" key="4">
    <source>
        <dbReference type="ARBA" id="ARBA00022741"/>
    </source>
</evidence>
<dbReference type="InterPro" id="IPR017441">
    <property type="entry name" value="Protein_kinase_ATP_BS"/>
</dbReference>
<reference evidence="11 12" key="1">
    <citation type="submission" date="2019-02" db="EMBL/GenBank/DDBJ databases">
        <title>Deep-cultivation of Planctomycetes and their phenomic and genomic characterization uncovers novel biology.</title>
        <authorList>
            <person name="Wiegand S."/>
            <person name="Jogler M."/>
            <person name="Boedeker C."/>
            <person name="Pinto D."/>
            <person name="Vollmers J."/>
            <person name="Rivas-Marin E."/>
            <person name="Kohn T."/>
            <person name="Peeters S.H."/>
            <person name="Heuer A."/>
            <person name="Rast P."/>
            <person name="Oberbeckmann S."/>
            <person name="Bunk B."/>
            <person name="Jeske O."/>
            <person name="Meyerdierks A."/>
            <person name="Storesund J.E."/>
            <person name="Kallscheuer N."/>
            <person name="Luecker S."/>
            <person name="Lage O.M."/>
            <person name="Pohl T."/>
            <person name="Merkel B.J."/>
            <person name="Hornburger P."/>
            <person name="Mueller R.-W."/>
            <person name="Bruemmer F."/>
            <person name="Labrenz M."/>
            <person name="Spormann A.M."/>
            <person name="Op den Camp H."/>
            <person name="Overmann J."/>
            <person name="Amann R."/>
            <person name="Jetten M.S.M."/>
            <person name="Mascher T."/>
            <person name="Medema M.H."/>
            <person name="Devos D.P."/>
            <person name="Kaster A.-K."/>
            <person name="Ovreas L."/>
            <person name="Rohde M."/>
            <person name="Galperin M.Y."/>
            <person name="Jogler C."/>
        </authorList>
    </citation>
    <scope>NUCLEOTIDE SEQUENCE [LARGE SCALE GENOMIC DNA]</scope>
    <source>
        <strain evidence="11 12">Pan216</strain>
    </source>
</reference>
<dbReference type="GO" id="GO:0005524">
    <property type="term" value="F:ATP binding"/>
    <property type="evidence" value="ECO:0007669"/>
    <property type="project" value="UniProtKB-UniRule"/>
</dbReference>
<dbReference type="EMBL" id="CP036279">
    <property type="protein sequence ID" value="QDU60412.1"/>
    <property type="molecule type" value="Genomic_DNA"/>
</dbReference>
<dbReference type="Gene3D" id="1.10.510.10">
    <property type="entry name" value="Transferase(Phosphotransferase) domain 1"/>
    <property type="match status" value="1"/>
</dbReference>
<evidence type="ECO:0000256" key="6">
    <source>
        <dbReference type="ARBA" id="ARBA00022840"/>
    </source>
</evidence>
<gene>
    <name evidence="11" type="primary">prkC_3</name>
    <name evidence="11" type="ORF">Pan216_12510</name>
</gene>
<feature type="binding site" evidence="8">
    <location>
        <position position="121"/>
    </location>
    <ligand>
        <name>ATP</name>
        <dbReference type="ChEBI" id="CHEBI:30616"/>
    </ligand>
</feature>
<dbReference type="Gene3D" id="3.30.200.20">
    <property type="entry name" value="Phosphorylase Kinase, domain 1"/>
    <property type="match status" value="1"/>
</dbReference>
<dbReference type="SUPFAM" id="SSF50978">
    <property type="entry name" value="WD40 repeat-like"/>
    <property type="match status" value="2"/>
</dbReference>
<evidence type="ECO:0000256" key="1">
    <source>
        <dbReference type="ARBA" id="ARBA00022574"/>
    </source>
</evidence>
<name>A0A518B0F1_9BACT</name>
<feature type="region of interest" description="Disordered" evidence="9">
    <location>
        <begin position="1202"/>
        <end position="1237"/>
    </location>
</feature>